<proteinExistence type="predicted"/>
<evidence type="ECO:0000256" key="1">
    <source>
        <dbReference type="SAM" id="Phobius"/>
    </source>
</evidence>
<dbReference type="Pfam" id="PF14052">
    <property type="entry name" value="Caps_assemb_Wzi"/>
    <property type="match status" value="1"/>
</dbReference>
<keyword evidence="1" id="KW-0472">Membrane</keyword>
<evidence type="ECO:0000313" key="2">
    <source>
        <dbReference type="EMBL" id="SKB93144.1"/>
    </source>
</evidence>
<name>A0A1T5FAH1_9SPHI</name>
<dbReference type="AlphaFoldDB" id="A0A1T5FAH1"/>
<dbReference type="RefSeq" id="WP_079704043.1">
    <property type="nucleotide sequence ID" value="NZ_FUYR01000007.1"/>
</dbReference>
<protein>
    <submittedName>
        <fullName evidence="2">Capsule assembly protein Wzi</fullName>
    </submittedName>
</protein>
<reference evidence="3" key="1">
    <citation type="submission" date="2017-02" db="EMBL/GenBank/DDBJ databases">
        <authorList>
            <person name="Varghese N."/>
            <person name="Submissions S."/>
        </authorList>
    </citation>
    <scope>NUCLEOTIDE SEQUENCE [LARGE SCALE GENOMIC DNA]</scope>
    <source>
        <strain evidence="3">DSM 22385</strain>
    </source>
</reference>
<dbReference type="InterPro" id="IPR038636">
    <property type="entry name" value="Wzi_sf"/>
</dbReference>
<keyword evidence="3" id="KW-1185">Reference proteome</keyword>
<accession>A0A1T5FAH1</accession>
<keyword evidence="1" id="KW-1133">Transmembrane helix</keyword>
<organism evidence="2 3">
    <name type="scientific">Daejeonella lutea</name>
    <dbReference type="NCBI Taxonomy" id="572036"/>
    <lineage>
        <taxon>Bacteria</taxon>
        <taxon>Pseudomonadati</taxon>
        <taxon>Bacteroidota</taxon>
        <taxon>Sphingobacteriia</taxon>
        <taxon>Sphingobacteriales</taxon>
        <taxon>Sphingobacteriaceae</taxon>
        <taxon>Daejeonella</taxon>
    </lineage>
</organism>
<dbReference type="Gene3D" id="2.40.160.130">
    <property type="entry name" value="Capsule assembly protein Wzi"/>
    <property type="match status" value="1"/>
</dbReference>
<dbReference type="EMBL" id="FUYR01000007">
    <property type="protein sequence ID" value="SKB93144.1"/>
    <property type="molecule type" value="Genomic_DNA"/>
</dbReference>
<dbReference type="InterPro" id="IPR026950">
    <property type="entry name" value="Caps_assemb_Wzi"/>
</dbReference>
<feature type="transmembrane region" description="Helical" evidence="1">
    <location>
        <begin position="20"/>
        <end position="40"/>
    </location>
</feature>
<sequence length="572" mass="65488">MHIKKKFSYQLSAISYQPSAFKFVFSAFLFQLLTISIILLETKSSTAQIVWEDPKNSIHQFLSRQAQKGNIEITDFILPLSRKEIAADLAILKDSVHKLSATEQKELDFYLREYSEFSGRPDDTTTFLKKDPAGRWRFLSVDTRDFLVRGDPVISLETIQGREKSIIKNAAGIRFWGHVGKRFAFQAYFADITETGKGIDTVKQFTNETGIVRTANVNPDAKTLNYTELRGNLAYNWNNGSVSFGNDQLLYGYGENGRIISSDKAPAYPFLRLDYQPLKWFRFHYAHSWLQSGIVDSNKSYPKGNTIYGDEREIYRPKFMATHSFNFFPLKGLALSIGESMVYSDRLDVGYLIPVMFFKAYDQYASRYKINSGSNGQFFLHASSRNHIQRTHLYGGLFIDEIRLSEVFNKAKSRNQIGFNLGASVTDVLIPYLTLGIEYTRINPFVYQNLIPAQTYSHQNYTLGDWIGQNADRTTAWVKYNPMPRLTTSIQLNYTRKGEDGSLENQYYAEPQPKFLAGNVTTQKQMLIEVKYEIINQLRVRGSYLKQAGIIRPAMQPKAVANEIRLGISYGF</sequence>
<evidence type="ECO:0000313" key="3">
    <source>
        <dbReference type="Proteomes" id="UP000189981"/>
    </source>
</evidence>
<dbReference type="Proteomes" id="UP000189981">
    <property type="component" value="Unassembled WGS sequence"/>
</dbReference>
<keyword evidence="1" id="KW-0812">Transmembrane</keyword>
<dbReference type="STRING" id="572036.SAMN05661099_3543"/>
<gene>
    <name evidence="2" type="ORF">SAMN05661099_3543</name>
</gene>
<dbReference type="OrthoDB" id="9815228at2"/>